<organism evidence="9 10">
    <name type="scientific">Oceanipulchritudo coccoides</name>
    <dbReference type="NCBI Taxonomy" id="2706888"/>
    <lineage>
        <taxon>Bacteria</taxon>
        <taxon>Pseudomonadati</taxon>
        <taxon>Verrucomicrobiota</taxon>
        <taxon>Opitutia</taxon>
        <taxon>Puniceicoccales</taxon>
        <taxon>Oceanipulchritudinaceae</taxon>
        <taxon>Oceanipulchritudo</taxon>
    </lineage>
</organism>
<dbReference type="PANTHER" id="PTHR42693:SF42">
    <property type="entry name" value="ARYLSULFATASE G"/>
    <property type="match status" value="1"/>
</dbReference>
<keyword evidence="5 9" id="KW-0378">Hydrolase</keyword>
<dbReference type="GO" id="GO:0016740">
    <property type="term" value="F:transferase activity"/>
    <property type="evidence" value="ECO:0007669"/>
    <property type="project" value="UniProtKB-KW"/>
</dbReference>
<keyword evidence="4" id="KW-0732">Signal</keyword>
<dbReference type="Pfam" id="PF00884">
    <property type="entry name" value="Sulfatase"/>
    <property type="match status" value="2"/>
</dbReference>
<dbReference type="PANTHER" id="PTHR42693">
    <property type="entry name" value="ARYLSULFATASE FAMILY MEMBER"/>
    <property type="match status" value="1"/>
</dbReference>
<feature type="domain" description="Sulfatase N-terminal" evidence="8">
    <location>
        <begin position="12"/>
        <end position="350"/>
    </location>
</feature>
<evidence type="ECO:0000313" key="10">
    <source>
        <dbReference type="Proteomes" id="UP000478417"/>
    </source>
</evidence>
<comment type="similarity">
    <text evidence="2">Belongs to the sulfatase family.</text>
</comment>
<proteinExistence type="inferred from homology"/>
<dbReference type="Gene3D" id="3.40.720.10">
    <property type="entry name" value="Alkaline Phosphatase, subunit A"/>
    <property type="match status" value="2"/>
</dbReference>
<dbReference type="PROSITE" id="PS00523">
    <property type="entry name" value="SULFATASE_1"/>
    <property type="match status" value="2"/>
</dbReference>
<dbReference type="Gene3D" id="3.30.1120.10">
    <property type="match status" value="2"/>
</dbReference>
<evidence type="ECO:0000256" key="2">
    <source>
        <dbReference type="ARBA" id="ARBA00008779"/>
    </source>
</evidence>
<dbReference type="AlphaFoldDB" id="A0A6B2LZN6"/>
<dbReference type="PROSITE" id="PS00149">
    <property type="entry name" value="SULFATASE_2"/>
    <property type="match status" value="1"/>
</dbReference>
<dbReference type="GO" id="GO:0046872">
    <property type="term" value="F:metal ion binding"/>
    <property type="evidence" value="ECO:0007669"/>
    <property type="project" value="UniProtKB-KW"/>
</dbReference>
<dbReference type="CDD" id="cd16144">
    <property type="entry name" value="ARS_like"/>
    <property type="match status" value="1"/>
</dbReference>
<dbReference type="FunFam" id="3.40.720.10:FF:000065">
    <property type="entry name" value="Arylsulfatase A"/>
    <property type="match status" value="1"/>
</dbReference>
<gene>
    <name evidence="9" type="ORF">G0Q06_02095</name>
</gene>
<keyword evidence="9" id="KW-0808">Transferase</keyword>
<evidence type="ECO:0000256" key="5">
    <source>
        <dbReference type="ARBA" id="ARBA00022801"/>
    </source>
</evidence>
<evidence type="ECO:0000256" key="4">
    <source>
        <dbReference type="ARBA" id="ARBA00022729"/>
    </source>
</evidence>
<dbReference type="InterPro" id="IPR000917">
    <property type="entry name" value="Sulfatase_N"/>
</dbReference>
<protein>
    <submittedName>
        <fullName evidence="9">Sulfatase-like hydrolase/transferase</fullName>
    </submittedName>
</protein>
<dbReference type="SUPFAM" id="SSF53649">
    <property type="entry name" value="Alkaline phosphatase-like"/>
    <property type="match status" value="2"/>
</dbReference>
<comment type="cofactor">
    <cofactor evidence="1">
        <name>Ca(2+)</name>
        <dbReference type="ChEBI" id="CHEBI:29108"/>
    </cofactor>
</comment>
<dbReference type="EMBL" id="JAAGNX010000001">
    <property type="protein sequence ID" value="NDV61237.1"/>
    <property type="molecule type" value="Genomic_DNA"/>
</dbReference>
<keyword evidence="3" id="KW-0479">Metal-binding</keyword>
<evidence type="ECO:0000256" key="7">
    <source>
        <dbReference type="SAM" id="MobiDB-lite"/>
    </source>
</evidence>
<dbReference type="RefSeq" id="WP_163961986.1">
    <property type="nucleotide sequence ID" value="NZ_JAAGNX010000001.1"/>
</dbReference>
<evidence type="ECO:0000313" key="9">
    <source>
        <dbReference type="EMBL" id="NDV61237.1"/>
    </source>
</evidence>
<evidence type="ECO:0000259" key="8">
    <source>
        <dbReference type="Pfam" id="PF00884"/>
    </source>
</evidence>
<evidence type="ECO:0000256" key="6">
    <source>
        <dbReference type="ARBA" id="ARBA00022837"/>
    </source>
</evidence>
<dbReference type="Proteomes" id="UP000478417">
    <property type="component" value="Unassembled WGS sequence"/>
</dbReference>
<comment type="caution">
    <text evidence="9">The sequence shown here is derived from an EMBL/GenBank/DDBJ whole genome shotgun (WGS) entry which is preliminary data.</text>
</comment>
<accession>A0A6B2LZN6</accession>
<name>A0A6B2LZN6_9BACT</name>
<dbReference type="InterPro" id="IPR017850">
    <property type="entry name" value="Alkaline_phosphatase_core_sf"/>
</dbReference>
<sequence length="945" mass="103784">MVDAQTHDKKPPNLIVIVVDDLGWADLGCYGSNFYDTPALDAMALEGIRFDNAYAASPVCSPTRAALMTGRHPVRVDITDWIRGYEQKNPLLQTPEDRDNLPLEEVTLAEVLKEHGYSTGYFGKWHLGETPEFWPENQGFDVNKGGFSKGSPPGGYYSPYKNPRLDDGPEAEYLTDRLTDEAIAYVRENKDDPFMVYLAYYSVHTPIQGAKDWDDHYKAKRDALDLEDPDAFAVEGKAKTRLHQSNPKYAAMVRSVDENVGRLLDELDALGLEEETVIVFTSDNGGLSTQGGGLAPTANLPLRSGKGWCYEGGIRVPLIVRAPDKTKPGSVSSQAAISMDLMPTVLDLLDLPARPDLHLDGISLAPAISEPAQSTPRTLVWHYPHYHGSTWAPGSAIRSGDWKLIQHYETGTRELYNLAEDLGESSDLSECNPEKFEEMVAAQEGWLNRMGAKLPIPKAPKAKKPNFIIIYADDLGYGDLNSYGATGILTPNLDQMAAEGIRFTSAYATAATCTPSRYSLLTGSYPWRNKDAKILSGNAGMIIGEDERTVPSTLKEAGYTTGVVGKWHIGLGNGKVDWNGEIRPTPLDVGFDHSYIMAATNDRVPCVYVDGRRVENLDPDDPITVVYGGDNPFPEIPTGKEHPELLRMTHSDTQHWDTIVDGVGRIGFSKGGKNAEWDDETMAENFLNKAKAFISENKDEPFFLYYALHQPHVPRLPSPRFAGATDHGPRGDVIVELDWCVGEFMDHLKKEGIDEDTIVVFSSDNGPILDDGYLDESPERIGNHKPAGPLRGGKYSQFDGGSRVPMILRAPGRATPGVSDALLSHADFLASFAKIAGVCIPEAEMADSVDMTAALLGATRSGRDQLVAEGFGARMVLRSGDWVLIPPYEGPRLFYDKDIETGNSKQPQLYNLNQDIGQRDNLAGKYPEKVAEMMAILDSIQHKGS</sequence>
<evidence type="ECO:0000256" key="3">
    <source>
        <dbReference type="ARBA" id="ARBA00022723"/>
    </source>
</evidence>
<reference evidence="9 10" key="1">
    <citation type="submission" date="2020-02" db="EMBL/GenBank/DDBJ databases">
        <title>Albibacoteraceae fam. nov., the first described family within the subdivision 4 Verrucomicrobia.</title>
        <authorList>
            <person name="Xi F."/>
        </authorList>
    </citation>
    <scope>NUCLEOTIDE SEQUENCE [LARGE SCALE GENOMIC DNA]</scope>
    <source>
        <strain evidence="9 10">CK1056</strain>
    </source>
</reference>
<keyword evidence="6" id="KW-0106">Calcium</keyword>
<evidence type="ECO:0000256" key="1">
    <source>
        <dbReference type="ARBA" id="ARBA00001913"/>
    </source>
</evidence>
<feature type="region of interest" description="Disordered" evidence="7">
    <location>
        <begin position="773"/>
        <end position="794"/>
    </location>
</feature>
<keyword evidence="10" id="KW-1185">Reference proteome</keyword>
<dbReference type="InterPro" id="IPR050738">
    <property type="entry name" value="Sulfatase"/>
</dbReference>
<dbReference type="InterPro" id="IPR024607">
    <property type="entry name" value="Sulfatase_CS"/>
</dbReference>
<dbReference type="GO" id="GO:0004065">
    <property type="term" value="F:arylsulfatase activity"/>
    <property type="evidence" value="ECO:0007669"/>
    <property type="project" value="TreeGrafter"/>
</dbReference>
<feature type="domain" description="Sulfatase N-terminal" evidence="8">
    <location>
        <begin position="465"/>
        <end position="838"/>
    </location>
</feature>
<dbReference type="CDD" id="cd16143">
    <property type="entry name" value="ARS_like"/>
    <property type="match status" value="1"/>
</dbReference>